<gene>
    <name evidence="1" type="ORF">PACLA_8A071250</name>
</gene>
<sequence>MELEPCMKKDELVASTIPRHREDYQPLPIIPPKQDNINIKKSPFMPPDNDEFPPPPEHAHDMEETNLQNLMKDLDAIMAKEDRV</sequence>
<accession>A0A7D9JJ97</accession>
<dbReference type="Proteomes" id="UP001152795">
    <property type="component" value="Unassembled WGS sequence"/>
</dbReference>
<dbReference type="AlphaFoldDB" id="A0A7D9JJ97"/>
<proteinExistence type="predicted"/>
<evidence type="ECO:0000313" key="2">
    <source>
        <dbReference type="Proteomes" id="UP001152795"/>
    </source>
</evidence>
<dbReference type="EMBL" id="CACRXK020016591">
    <property type="protein sequence ID" value="CAB4030050.1"/>
    <property type="molecule type" value="Genomic_DNA"/>
</dbReference>
<evidence type="ECO:0000313" key="1">
    <source>
        <dbReference type="EMBL" id="CAB4030050.1"/>
    </source>
</evidence>
<protein>
    <submittedName>
        <fullName evidence="1">Uncharacterized protein</fullName>
    </submittedName>
</protein>
<comment type="caution">
    <text evidence="1">The sequence shown here is derived from an EMBL/GenBank/DDBJ whole genome shotgun (WGS) entry which is preliminary data.</text>
</comment>
<organism evidence="1 2">
    <name type="scientific">Paramuricea clavata</name>
    <name type="common">Red gorgonian</name>
    <name type="synonym">Violescent sea-whip</name>
    <dbReference type="NCBI Taxonomy" id="317549"/>
    <lineage>
        <taxon>Eukaryota</taxon>
        <taxon>Metazoa</taxon>
        <taxon>Cnidaria</taxon>
        <taxon>Anthozoa</taxon>
        <taxon>Octocorallia</taxon>
        <taxon>Malacalcyonacea</taxon>
        <taxon>Plexauridae</taxon>
        <taxon>Paramuricea</taxon>
    </lineage>
</organism>
<keyword evidence="2" id="KW-1185">Reference proteome</keyword>
<name>A0A7D9JJ97_PARCT</name>
<reference evidence="1" key="1">
    <citation type="submission" date="2020-04" db="EMBL/GenBank/DDBJ databases">
        <authorList>
            <person name="Alioto T."/>
            <person name="Alioto T."/>
            <person name="Gomez Garrido J."/>
        </authorList>
    </citation>
    <scope>NUCLEOTIDE SEQUENCE</scope>
    <source>
        <strain evidence="1">A484AB</strain>
    </source>
</reference>